<feature type="compositionally biased region" description="Basic and acidic residues" evidence="1">
    <location>
        <begin position="887"/>
        <end position="896"/>
    </location>
</feature>
<keyword evidence="3" id="KW-1185">Reference proteome</keyword>
<feature type="region of interest" description="Disordered" evidence="1">
    <location>
        <begin position="93"/>
        <end position="674"/>
    </location>
</feature>
<evidence type="ECO:0000256" key="1">
    <source>
        <dbReference type="SAM" id="MobiDB-lite"/>
    </source>
</evidence>
<feature type="region of interest" description="Disordered" evidence="1">
    <location>
        <begin position="38"/>
        <end position="61"/>
    </location>
</feature>
<dbReference type="Proteomes" id="UP001321473">
    <property type="component" value="Unassembled WGS sequence"/>
</dbReference>
<feature type="compositionally biased region" description="Basic residues" evidence="1">
    <location>
        <begin position="247"/>
        <end position="259"/>
    </location>
</feature>
<organism evidence="2 3">
    <name type="scientific">Amblyomma americanum</name>
    <name type="common">Lone star tick</name>
    <dbReference type="NCBI Taxonomy" id="6943"/>
    <lineage>
        <taxon>Eukaryota</taxon>
        <taxon>Metazoa</taxon>
        <taxon>Ecdysozoa</taxon>
        <taxon>Arthropoda</taxon>
        <taxon>Chelicerata</taxon>
        <taxon>Arachnida</taxon>
        <taxon>Acari</taxon>
        <taxon>Parasitiformes</taxon>
        <taxon>Ixodida</taxon>
        <taxon>Ixodoidea</taxon>
        <taxon>Ixodidae</taxon>
        <taxon>Amblyomminae</taxon>
        <taxon>Amblyomma</taxon>
    </lineage>
</organism>
<feature type="compositionally biased region" description="Basic and acidic residues" evidence="1">
    <location>
        <begin position="1125"/>
        <end position="1156"/>
    </location>
</feature>
<feature type="region of interest" description="Disordered" evidence="1">
    <location>
        <begin position="1097"/>
        <end position="1307"/>
    </location>
</feature>
<feature type="compositionally biased region" description="Basic and acidic residues" evidence="1">
    <location>
        <begin position="327"/>
        <end position="363"/>
    </location>
</feature>
<feature type="compositionally biased region" description="Basic and acidic residues" evidence="1">
    <location>
        <begin position="164"/>
        <end position="182"/>
    </location>
</feature>
<feature type="compositionally biased region" description="Basic and acidic residues" evidence="1">
    <location>
        <begin position="699"/>
        <end position="715"/>
    </location>
</feature>
<protein>
    <submittedName>
        <fullName evidence="2">Uncharacterized protein</fullName>
    </submittedName>
</protein>
<feature type="compositionally biased region" description="Basic and acidic residues" evidence="1">
    <location>
        <begin position="212"/>
        <end position="228"/>
    </location>
</feature>
<feature type="compositionally biased region" description="Basic and acidic residues" evidence="1">
    <location>
        <begin position="521"/>
        <end position="546"/>
    </location>
</feature>
<evidence type="ECO:0000313" key="2">
    <source>
        <dbReference type="EMBL" id="KAK8769745.1"/>
    </source>
</evidence>
<feature type="compositionally biased region" description="Low complexity" evidence="1">
    <location>
        <begin position="311"/>
        <end position="325"/>
    </location>
</feature>
<feature type="compositionally biased region" description="Basic and acidic residues" evidence="1">
    <location>
        <begin position="290"/>
        <end position="305"/>
    </location>
</feature>
<evidence type="ECO:0000313" key="3">
    <source>
        <dbReference type="Proteomes" id="UP001321473"/>
    </source>
</evidence>
<feature type="region of interest" description="Disordered" evidence="1">
    <location>
        <begin position="878"/>
        <end position="1052"/>
    </location>
</feature>
<feature type="compositionally biased region" description="Basic and acidic residues" evidence="1">
    <location>
        <begin position="814"/>
        <end position="827"/>
    </location>
</feature>
<feature type="compositionally biased region" description="Basic and acidic residues" evidence="1">
    <location>
        <begin position="147"/>
        <end position="157"/>
    </location>
</feature>
<feature type="compositionally biased region" description="Basic and acidic residues" evidence="1">
    <location>
        <begin position="752"/>
        <end position="789"/>
    </location>
</feature>
<feature type="compositionally biased region" description="Polar residues" evidence="1">
    <location>
        <begin position="111"/>
        <end position="122"/>
    </location>
</feature>
<feature type="compositionally biased region" description="Basic and acidic residues" evidence="1">
    <location>
        <begin position="942"/>
        <end position="956"/>
    </location>
</feature>
<name>A0AAQ4E4V9_AMBAM</name>
<feature type="compositionally biased region" description="Basic and acidic residues" evidence="1">
    <location>
        <begin position="556"/>
        <end position="590"/>
    </location>
</feature>
<comment type="caution">
    <text evidence="2">The sequence shown here is derived from an EMBL/GenBank/DDBJ whole genome shotgun (WGS) entry which is preliminary data.</text>
</comment>
<proteinExistence type="predicted"/>
<feature type="compositionally biased region" description="Basic residues" evidence="1">
    <location>
        <begin position="963"/>
        <end position="982"/>
    </location>
</feature>
<feature type="compositionally biased region" description="Basic and acidic residues" evidence="1">
    <location>
        <begin position="663"/>
        <end position="672"/>
    </location>
</feature>
<feature type="compositionally biased region" description="Basic residues" evidence="1">
    <location>
        <begin position="467"/>
        <end position="480"/>
    </location>
</feature>
<feature type="compositionally biased region" description="Basic and acidic residues" evidence="1">
    <location>
        <begin position="725"/>
        <end position="739"/>
    </location>
</feature>
<gene>
    <name evidence="2" type="ORF">V5799_013791</name>
</gene>
<accession>A0AAQ4E4V9</accession>
<feature type="compositionally biased region" description="Basic residues" evidence="1">
    <location>
        <begin position="424"/>
        <end position="437"/>
    </location>
</feature>
<feature type="compositionally biased region" description="Basic and acidic residues" evidence="1">
    <location>
        <begin position="1016"/>
        <end position="1033"/>
    </location>
</feature>
<feature type="region of interest" description="Disordered" evidence="1">
    <location>
        <begin position="687"/>
        <end position="838"/>
    </location>
</feature>
<feature type="compositionally biased region" description="Basic and acidic residues" evidence="1">
    <location>
        <begin position="621"/>
        <end position="648"/>
    </location>
</feature>
<dbReference type="EMBL" id="JARKHS020022162">
    <property type="protein sequence ID" value="KAK8769745.1"/>
    <property type="molecule type" value="Genomic_DNA"/>
</dbReference>
<feature type="compositionally biased region" description="Low complexity" evidence="1">
    <location>
        <begin position="269"/>
        <end position="281"/>
    </location>
</feature>
<reference evidence="2 3" key="1">
    <citation type="journal article" date="2023" name="Arcadia Sci">
        <title>De novo assembly of a long-read Amblyomma americanum tick genome.</title>
        <authorList>
            <person name="Chou S."/>
            <person name="Poskanzer K.E."/>
            <person name="Rollins M."/>
            <person name="Thuy-Boun P.S."/>
        </authorList>
    </citation>
    <scope>NUCLEOTIDE SEQUENCE [LARGE SCALE GENOMIC DNA]</scope>
    <source>
        <strain evidence="2">F_SG_1</strain>
        <tissue evidence="2">Salivary glands</tissue>
    </source>
</reference>
<feature type="compositionally biased region" description="Basic and acidic residues" evidence="1">
    <location>
        <begin position="909"/>
        <end position="927"/>
    </location>
</feature>
<feature type="compositionally biased region" description="Basic and acidic residues" evidence="1">
    <location>
        <begin position="983"/>
        <end position="996"/>
    </location>
</feature>
<sequence>MSVSVGEQSATTTVQHRRDLFLLKSISTTIGTVLSRLFGRGHEEPPPGTVETDAARQPRSPLEVSVEIQVCPEARPVGSTASAQFAASPAAFQDGSAYQPRPGDPEGRATETLSLTQVVTVKTSRKFSKKQERDVIMSQKESRRRRREQEVPAKRPTEASPMDKTLKEASSESTRRSGESREAVAAVKSDMEATKAAPVNRTESLERSVGSFEEKEASSTLREKKTDAARQASSLDRKHKSESPAKTSRKPKAQMKRRAASPDGIESLPVEVPAEVEVNAEGKAVLSKAETMKSADMHEAMHFEDAPLEGSQSQKQKPLKSSMKKASSSEHLAEMLDVYTKRTEMLKSETKKKSDRDQKKSAETEVASPGSLEVVDEGLADATAAESPKAGIKSAKDKGKASREAMEEGFTGATTAAKVVSPKAGKKKFSRDKRKASKTVTSPGHAEAIDEVVTGAPTAAEADSPKARKKKPAKDKRKASKREVASLGSPEEKQDVLAGPIEVEADEKGAGKRKGPVSPGERTENIAERPSTELKKEVLEEGDRAGVYEMSTVQRRKWEPPEEDNEKLRPESSKEVPEVRDGKKGIRKESNSPLAGRSGNFTERPRTELTTETCAKRKKAKGDAGERKDSFRKVKTDSYKQEVTDEMKIQPTETQKSKKKKAESRSPDEKAEVITSVELLTKGVGEMKTSKKARALKNVADEKPAASHPEGKLEAITEGTVKQVAADKDKTRRKTSDKSARKKKRSVQSPMKLEEDNTDENKGLRKPAEDELGGEKQVRAKLSDEDRLKLATLQGHVQTEATTGICKVEGPQEAEQKETPAEGQKDEENTESVLRKSLAKAEKAAEALAKGAEGASCDEDDEVVRVFRRRMDSIAVHRMVGSRKEKRPVTESEPERGGLLPFALGKKKGAGEGAKEDKSAEEPELAKHAVKKGGKPVAAMAAREELITRKADDGTKDAGAQRLGKRGALKTKHAGKPRKVEKRRAGDGTRHERTPPSDENLPDEDRPKPAAAQGDKATEETIGFRKMKGPEGETKDEEASAEAPKDGTADSVLRKSIAKAEKAAEILEGGEDAGSGEDDEVVRVLRRRRDSLAVHRMIGIKKQKPPVSENEPEEGGLFPFALGRKQADGKDSVKDGKYEKEPKAQKSAMKKGEKRAAATAARAELTPEKADQGTHPVNTTKSSALGAASPNVERGPATTTDSRLPSKPAGKLQKGRHGPHKTGSADTHSPASPAAKTGPAMLSQSPLAAITNMRAGSPHSGTGPLQPCADRRRPMVACASSPRRKPVVACPSSAGRRADGTVSTLGR</sequence>
<feature type="compositionally biased region" description="Basic and acidic residues" evidence="1">
    <location>
        <begin position="394"/>
        <end position="406"/>
    </location>
</feature>